<dbReference type="OrthoDB" id="9808620at2"/>
<dbReference type="InterPro" id="IPR036388">
    <property type="entry name" value="WH-like_DNA-bd_sf"/>
</dbReference>
<dbReference type="PANTHER" id="PTHR30126">
    <property type="entry name" value="HTH-TYPE TRANSCRIPTIONAL REGULATOR"/>
    <property type="match status" value="1"/>
</dbReference>
<dbReference type="InterPro" id="IPR005119">
    <property type="entry name" value="LysR_subst-bd"/>
</dbReference>
<dbReference type="SUPFAM" id="SSF53850">
    <property type="entry name" value="Periplasmic binding protein-like II"/>
    <property type="match status" value="1"/>
</dbReference>
<dbReference type="KEGG" id="rfo:REIFOR_00071"/>
<accession>A0A2K8KM84</accession>
<name>A0A2K8KM84_9GAMM</name>
<evidence type="ECO:0000313" key="6">
    <source>
        <dbReference type="EMBL" id="ATX75249.1"/>
    </source>
</evidence>
<evidence type="ECO:0000256" key="2">
    <source>
        <dbReference type="ARBA" id="ARBA00023015"/>
    </source>
</evidence>
<evidence type="ECO:0000256" key="1">
    <source>
        <dbReference type="ARBA" id="ARBA00009437"/>
    </source>
</evidence>
<dbReference type="Gene3D" id="3.40.190.290">
    <property type="match status" value="1"/>
</dbReference>
<dbReference type="EMBL" id="CP011797">
    <property type="protein sequence ID" value="ATX75249.1"/>
    <property type="molecule type" value="Genomic_DNA"/>
</dbReference>
<dbReference type="PRINTS" id="PR00039">
    <property type="entry name" value="HTHLYSR"/>
</dbReference>
<keyword evidence="3" id="KW-0238">DNA-binding</keyword>
<dbReference type="GO" id="GO:0003700">
    <property type="term" value="F:DNA-binding transcription factor activity"/>
    <property type="evidence" value="ECO:0007669"/>
    <property type="project" value="InterPro"/>
</dbReference>
<comment type="similarity">
    <text evidence="1">Belongs to the LysR transcriptional regulatory family.</text>
</comment>
<keyword evidence="2" id="KW-0805">Transcription regulation</keyword>
<dbReference type="InterPro" id="IPR036390">
    <property type="entry name" value="WH_DNA-bd_sf"/>
</dbReference>
<keyword evidence="4" id="KW-0804">Transcription</keyword>
<dbReference type="Pfam" id="PF00126">
    <property type="entry name" value="HTH_1"/>
    <property type="match status" value="1"/>
</dbReference>
<sequence>MNVSLRQLQLFAAIARLDSLTAAADEQAISQSAASQSLKELERQLGYDLFRKIGRTLTLTEAGQQALPKILQVLIHLDSLAFPQADFIGGKLRVSASETIASYLMPKLLAGFIANYPLVEPELSIHNSDGVIERVTSGLASIGFIEGPTSATGVSINRWREDQLKVFCRPDAQWLKLAKVPEGEWSTLPWIVRERGSGTRAVFDQAFAQRQETPRIRLALNRQEAIKQSVRAGLGIGCLSELALVDELTTGTLVELPTVLQLKRTFAIVHLDKVALTPLVHRFTDFAQHWRP</sequence>
<dbReference type="PANTHER" id="PTHR30126:SF94">
    <property type="entry name" value="LYSR FAMILY TRANSCRIPTIONAL REGULATOR"/>
    <property type="match status" value="1"/>
</dbReference>
<reference evidence="6 7" key="1">
    <citation type="journal article" date="2017" name="Environ. Microbiol.">
        <title>Genomic and physiological analyses of 'Reinekea forsetii' reveal a versatile opportunistic lifestyle during spring algae blooms.</title>
        <authorList>
            <person name="Avci B."/>
            <person name="Hahnke R.L."/>
            <person name="Chafee M."/>
            <person name="Fischer T."/>
            <person name="Gruber-Vodicka H."/>
            <person name="Tegetmeyer H.E."/>
            <person name="Harder J."/>
            <person name="Fuchs B.M."/>
            <person name="Amann R.I."/>
            <person name="Teeling H."/>
        </authorList>
    </citation>
    <scope>NUCLEOTIDE SEQUENCE [LARGE SCALE GENOMIC DNA]</scope>
    <source>
        <strain evidence="6 7">Hel1_31_D35</strain>
    </source>
</reference>
<dbReference type="GO" id="GO:0000976">
    <property type="term" value="F:transcription cis-regulatory region binding"/>
    <property type="evidence" value="ECO:0007669"/>
    <property type="project" value="TreeGrafter"/>
</dbReference>
<keyword evidence="7" id="KW-1185">Reference proteome</keyword>
<dbReference type="PROSITE" id="PS50931">
    <property type="entry name" value="HTH_LYSR"/>
    <property type="match status" value="1"/>
</dbReference>
<dbReference type="AlphaFoldDB" id="A0A2K8KM84"/>
<evidence type="ECO:0000259" key="5">
    <source>
        <dbReference type="PROSITE" id="PS50931"/>
    </source>
</evidence>
<feature type="domain" description="HTH lysR-type" evidence="5">
    <location>
        <begin position="1"/>
        <end position="60"/>
    </location>
</feature>
<dbReference type="Pfam" id="PF03466">
    <property type="entry name" value="LysR_substrate"/>
    <property type="match status" value="1"/>
</dbReference>
<evidence type="ECO:0000313" key="7">
    <source>
        <dbReference type="Proteomes" id="UP000229757"/>
    </source>
</evidence>
<dbReference type="InterPro" id="IPR000847">
    <property type="entry name" value="LysR_HTH_N"/>
</dbReference>
<dbReference type="Gene3D" id="1.10.10.10">
    <property type="entry name" value="Winged helix-like DNA-binding domain superfamily/Winged helix DNA-binding domain"/>
    <property type="match status" value="1"/>
</dbReference>
<dbReference type="SUPFAM" id="SSF46785">
    <property type="entry name" value="Winged helix' DNA-binding domain"/>
    <property type="match status" value="1"/>
</dbReference>
<organism evidence="6 7">
    <name type="scientific">Reinekea forsetii</name>
    <dbReference type="NCBI Taxonomy" id="1336806"/>
    <lineage>
        <taxon>Bacteria</taxon>
        <taxon>Pseudomonadati</taxon>
        <taxon>Pseudomonadota</taxon>
        <taxon>Gammaproteobacteria</taxon>
        <taxon>Oceanospirillales</taxon>
        <taxon>Saccharospirillaceae</taxon>
        <taxon>Reinekea</taxon>
    </lineage>
</organism>
<dbReference type="RefSeq" id="WP_100255668.1">
    <property type="nucleotide sequence ID" value="NZ_CP011797.1"/>
</dbReference>
<gene>
    <name evidence="6" type="primary">yeiE</name>
    <name evidence="6" type="ORF">REIFOR_00071</name>
</gene>
<dbReference type="Proteomes" id="UP000229757">
    <property type="component" value="Chromosome"/>
</dbReference>
<proteinExistence type="inferred from homology"/>
<protein>
    <submittedName>
        <fullName evidence="6">Transcriptional regulator YeiE, LysR family</fullName>
    </submittedName>
</protein>
<evidence type="ECO:0000256" key="4">
    <source>
        <dbReference type="ARBA" id="ARBA00023163"/>
    </source>
</evidence>
<evidence type="ECO:0000256" key="3">
    <source>
        <dbReference type="ARBA" id="ARBA00023125"/>
    </source>
</evidence>